<reference evidence="6" key="1">
    <citation type="submission" date="2022-12" db="EMBL/GenBank/DDBJ databases">
        <title>Marinomonas 15G1-11 sp. nov, isolated from marine algae.</title>
        <authorList>
            <person name="Butt M."/>
            <person name="Choi D.G."/>
            <person name="Kim J.M."/>
            <person name="Lee J.K."/>
            <person name="Baek J.H."/>
            <person name="Jeon C.O."/>
        </authorList>
    </citation>
    <scope>NUCLEOTIDE SEQUENCE</scope>
    <source>
        <strain evidence="6">15G1-11</strain>
    </source>
</reference>
<evidence type="ECO:0000256" key="1">
    <source>
        <dbReference type="ARBA" id="ARBA00009437"/>
    </source>
</evidence>
<dbReference type="CDD" id="cd08417">
    <property type="entry name" value="PBP2_Nitroaromatics_like"/>
    <property type="match status" value="1"/>
</dbReference>
<dbReference type="InterPro" id="IPR037402">
    <property type="entry name" value="YidZ_PBP2"/>
</dbReference>
<dbReference type="SUPFAM" id="SSF53850">
    <property type="entry name" value="Periplasmic binding protein-like II"/>
    <property type="match status" value="1"/>
</dbReference>
<dbReference type="EMBL" id="JAPUBN010000011">
    <property type="protein sequence ID" value="MCZ2721173.1"/>
    <property type="molecule type" value="Genomic_DNA"/>
</dbReference>
<dbReference type="SUPFAM" id="SSF46785">
    <property type="entry name" value="Winged helix' DNA-binding domain"/>
    <property type="match status" value="1"/>
</dbReference>
<comment type="caution">
    <text evidence="6">The sequence shown here is derived from an EMBL/GenBank/DDBJ whole genome shotgun (WGS) entry which is preliminary data.</text>
</comment>
<dbReference type="PROSITE" id="PS50931">
    <property type="entry name" value="HTH_LYSR"/>
    <property type="match status" value="1"/>
</dbReference>
<proteinExistence type="inferred from homology"/>
<evidence type="ECO:0000256" key="3">
    <source>
        <dbReference type="ARBA" id="ARBA00023125"/>
    </source>
</evidence>
<dbReference type="Pfam" id="PF00126">
    <property type="entry name" value="HTH_1"/>
    <property type="match status" value="1"/>
</dbReference>
<name>A0ABT4JTN6_9GAMM</name>
<keyword evidence="2" id="KW-0805">Transcription regulation</keyword>
<evidence type="ECO:0000256" key="4">
    <source>
        <dbReference type="ARBA" id="ARBA00023163"/>
    </source>
</evidence>
<keyword evidence="4" id="KW-0804">Transcription</keyword>
<accession>A0ABT4JTN6</accession>
<dbReference type="Proteomes" id="UP001149719">
    <property type="component" value="Unassembled WGS sequence"/>
</dbReference>
<dbReference type="RefSeq" id="WP_269123718.1">
    <property type="nucleotide sequence ID" value="NZ_JAPUBN010000011.1"/>
</dbReference>
<evidence type="ECO:0000256" key="2">
    <source>
        <dbReference type="ARBA" id="ARBA00023015"/>
    </source>
</evidence>
<dbReference type="PANTHER" id="PTHR30118">
    <property type="entry name" value="HTH-TYPE TRANSCRIPTIONAL REGULATOR LEUO-RELATED"/>
    <property type="match status" value="1"/>
</dbReference>
<dbReference type="InterPro" id="IPR036390">
    <property type="entry name" value="WH_DNA-bd_sf"/>
</dbReference>
<feature type="domain" description="HTH lysR-type" evidence="5">
    <location>
        <begin position="6"/>
        <end position="63"/>
    </location>
</feature>
<dbReference type="Pfam" id="PF03466">
    <property type="entry name" value="LysR_substrate"/>
    <property type="match status" value="1"/>
</dbReference>
<evidence type="ECO:0000259" key="5">
    <source>
        <dbReference type="PROSITE" id="PS50931"/>
    </source>
</evidence>
<dbReference type="InterPro" id="IPR000847">
    <property type="entry name" value="LysR_HTH_N"/>
</dbReference>
<comment type="similarity">
    <text evidence="1">Belongs to the LysR transcriptional regulatory family.</text>
</comment>
<evidence type="ECO:0000313" key="7">
    <source>
        <dbReference type="Proteomes" id="UP001149719"/>
    </source>
</evidence>
<dbReference type="InterPro" id="IPR050389">
    <property type="entry name" value="LysR-type_TF"/>
</dbReference>
<keyword evidence="3" id="KW-0238">DNA-binding</keyword>
<dbReference type="Gene3D" id="1.10.10.10">
    <property type="entry name" value="Winged helix-like DNA-binding domain superfamily/Winged helix DNA-binding domain"/>
    <property type="match status" value="1"/>
</dbReference>
<evidence type="ECO:0000313" key="6">
    <source>
        <dbReference type="EMBL" id="MCZ2721173.1"/>
    </source>
</evidence>
<sequence length="304" mass="33656">MNLRSVDLNLLVILDALLEERHVTRAAMRLSLSQPATSSALERCRFLFSDPLLIRSRGEMRLSAKAETLKGPIRSLLMQAESVLEQSETSLHDIKKTIRIIMADLPVTAILGPLHQRLIKTAPNLNLIIQPWHGSASALDGLARGEADLAVSVFPNVGNSFRCVELLNEEYYVLMRKSHPAVAQFDLSQWLSYPHIMVSGQGESYSAIDQVLLKQGLSRRIALVVPYFQMVPDLVAKSDYIALLPSRCLPKNATNDFVIFPPPVAVSGFSLHLAWHLRSDTDSAVNHVSDVIRELTSSSSALLE</sequence>
<dbReference type="InterPro" id="IPR036388">
    <property type="entry name" value="WH-like_DNA-bd_sf"/>
</dbReference>
<dbReference type="InterPro" id="IPR005119">
    <property type="entry name" value="LysR_subst-bd"/>
</dbReference>
<gene>
    <name evidence="6" type="ORF">O1D97_05790</name>
</gene>
<keyword evidence="7" id="KW-1185">Reference proteome</keyword>
<dbReference type="Gene3D" id="3.40.190.10">
    <property type="entry name" value="Periplasmic binding protein-like II"/>
    <property type="match status" value="2"/>
</dbReference>
<organism evidence="6 7">
    <name type="scientific">Marinomonas phaeophyticola</name>
    <dbReference type="NCBI Taxonomy" id="3004091"/>
    <lineage>
        <taxon>Bacteria</taxon>
        <taxon>Pseudomonadati</taxon>
        <taxon>Pseudomonadota</taxon>
        <taxon>Gammaproteobacteria</taxon>
        <taxon>Oceanospirillales</taxon>
        <taxon>Oceanospirillaceae</taxon>
        <taxon>Marinomonas</taxon>
    </lineage>
</organism>
<dbReference type="PANTHER" id="PTHR30118:SF15">
    <property type="entry name" value="TRANSCRIPTIONAL REGULATORY PROTEIN"/>
    <property type="match status" value="1"/>
</dbReference>
<protein>
    <submittedName>
        <fullName evidence="6">LysR family transcriptional regulator</fullName>
    </submittedName>
</protein>